<dbReference type="EMBL" id="JABXXP010000850">
    <property type="protein sequence ID" value="NVN13318.1"/>
    <property type="molecule type" value="Genomic_DNA"/>
</dbReference>
<dbReference type="GO" id="GO:0015562">
    <property type="term" value="F:efflux transmembrane transporter activity"/>
    <property type="evidence" value="ECO:0007669"/>
    <property type="project" value="TreeGrafter"/>
</dbReference>
<keyword evidence="5" id="KW-0997">Cell inner membrane</keyword>
<dbReference type="SUPFAM" id="SSF111369">
    <property type="entry name" value="HlyD-like secretion proteins"/>
    <property type="match status" value="1"/>
</dbReference>
<dbReference type="Gene3D" id="1.10.287.470">
    <property type="entry name" value="Helix hairpin bin"/>
    <property type="match status" value="1"/>
</dbReference>
<dbReference type="Pfam" id="PF25917">
    <property type="entry name" value="BSH_RND"/>
    <property type="match status" value="1"/>
</dbReference>
<dbReference type="Gene3D" id="2.40.30.170">
    <property type="match status" value="1"/>
</dbReference>
<dbReference type="NCBIfam" id="NF008589">
    <property type="entry name" value="PRK11556.1"/>
    <property type="match status" value="1"/>
</dbReference>
<keyword evidence="4" id="KW-1003">Cell membrane</keyword>
<dbReference type="InterPro" id="IPR006143">
    <property type="entry name" value="RND_pump_MFP"/>
</dbReference>
<feature type="domain" description="Multidrug resistance protein MdtA-like alpha-helical hairpin" evidence="7">
    <location>
        <begin position="82"/>
        <end position="150"/>
    </location>
</feature>
<feature type="domain" description="Multidrug resistance protein MdtA-like C-terminal permuted SH3" evidence="10">
    <location>
        <begin position="275"/>
        <end position="336"/>
    </location>
</feature>
<dbReference type="Gene3D" id="2.40.50.100">
    <property type="match status" value="1"/>
</dbReference>
<evidence type="ECO:0000313" key="11">
    <source>
        <dbReference type="EMBL" id="NVN13318.1"/>
    </source>
</evidence>
<dbReference type="InterPro" id="IPR058627">
    <property type="entry name" value="MdtA-like_C"/>
</dbReference>
<accession>A0A7Y7J0A3</accession>
<comment type="caution">
    <text evidence="11">The sequence shown here is derived from an EMBL/GenBank/DDBJ whole genome shotgun (WGS) entry which is preliminary data.</text>
</comment>
<evidence type="ECO:0000256" key="1">
    <source>
        <dbReference type="ARBA" id="ARBA00004236"/>
    </source>
</evidence>
<evidence type="ECO:0000259" key="8">
    <source>
        <dbReference type="Pfam" id="PF25917"/>
    </source>
</evidence>
<evidence type="ECO:0000256" key="2">
    <source>
        <dbReference type="ARBA" id="ARBA00009477"/>
    </source>
</evidence>
<evidence type="ECO:0000259" key="9">
    <source>
        <dbReference type="Pfam" id="PF25944"/>
    </source>
</evidence>
<evidence type="ECO:0000256" key="3">
    <source>
        <dbReference type="ARBA" id="ARBA00022448"/>
    </source>
</evidence>
<organism evidence="11 12">
    <name type="scientific">Nguyenibacter vanlangensis</name>
    <dbReference type="NCBI Taxonomy" id="1216886"/>
    <lineage>
        <taxon>Bacteria</taxon>
        <taxon>Pseudomonadati</taxon>
        <taxon>Pseudomonadota</taxon>
        <taxon>Alphaproteobacteria</taxon>
        <taxon>Acetobacterales</taxon>
        <taxon>Acetobacteraceae</taxon>
        <taxon>Nguyenibacter</taxon>
    </lineage>
</organism>
<name>A0A7Y7J0A3_9PROT</name>
<feature type="domain" description="Multidrug resistance protein MdtA-like beta-barrel" evidence="9">
    <location>
        <begin position="188"/>
        <end position="271"/>
    </location>
</feature>
<feature type="domain" description="Multidrug resistance protein MdtA-like barrel-sandwich hybrid" evidence="8">
    <location>
        <begin position="42"/>
        <end position="183"/>
    </location>
</feature>
<gene>
    <name evidence="11" type="ORF">HUK84_19625</name>
</gene>
<evidence type="ECO:0000259" key="10">
    <source>
        <dbReference type="Pfam" id="PF25967"/>
    </source>
</evidence>
<dbReference type="Pfam" id="PF25876">
    <property type="entry name" value="HH_MFP_RND"/>
    <property type="match status" value="1"/>
</dbReference>
<evidence type="ECO:0000259" key="7">
    <source>
        <dbReference type="Pfam" id="PF25876"/>
    </source>
</evidence>
<proteinExistence type="inferred from homology"/>
<feature type="non-terminal residue" evidence="11">
    <location>
        <position position="365"/>
    </location>
</feature>
<dbReference type="Gene3D" id="2.40.420.20">
    <property type="match status" value="1"/>
</dbReference>
<dbReference type="FunFam" id="2.40.420.20:FF:000001">
    <property type="entry name" value="Efflux RND transporter periplasmic adaptor subunit"/>
    <property type="match status" value="1"/>
</dbReference>
<dbReference type="InterPro" id="IPR058626">
    <property type="entry name" value="MdtA-like_b-barrel"/>
</dbReference>
<dbReference type="PANTHER" id="PTHR30469">
    <property type="entry name" value="MULTIDRUG RESISTANCE PROTEIN MDTA"/>
    <property type="match status" value="1"/>
</dbReference>
<evidence type="ECO:0000256" key="5">
    <source>
        <dbReference type="ARBA" id="ARBA00022519"/>
    </source>
</evidence>
<sequence length="365" mass="38906">TGGGRHGRHANTGAQPVAVASVHSGDMPIELTELGTVVPITTVTVQPRVDGYLTRVLFTEGQHVKKGDLLAMIDTRPYDVALEQYEGQLASDRAQLDQARIDYQRYLRLSRQNSIAAQTTVDQQYKVAQLEGTVKVDQAQVDNQKLQIIYCHVTAPVDGRVGIRQVDMGNYVTAGQTNGLVILTQMQPISVIFTLPETELGAVADRLRSGVALPVAAWDSSNTRKIADGAVTVLDSQIDTSTGTVRMRAIFPNQDETLFPNQFVNAHLLVNTEHNVLLVPTTAVQTGPNGPFAYVVQPDDTVAIRDIRTGPTHGDVVVVRSGLKAGERVVTDGTDRLHAGAKITIPAAGNTIATGAPPAAGANGG</sequence>
<feature type="non-terminal residue" evidence="11">
    <location>
        <position position="1"/>
    </location>
</feature>
<comment type="subcellular location">
    <subcellularLocation>
        <location evidence="1">Cell membrane</location>
    </subcellularLocation>
</comment>
<dbReference type="Proteomes" id="UP000534870">
    <property type="component" value="Unassembled WGS sequence"/>
</dbReference>
<dbReference type="InterPro" id="IPR058625">
    <property type="entry name" value="MdtA-like_BSH"/>
</dbReference>
<dbReference type="NCBIfam" id="TIGR01730">
    <property type="entry name" value="RND_mfp"/>
    <property type="match status" value="1"/>
</dbReference>
<comment type="similarity">
    <text evidence="2">Belongs to the membrane fusion protein (MFP) (TC 8.A.1) family.</text>
</comment>
<protein>
    <submittedName>
        <fullName evidence="11">MdtA/MuxA family multidrug efflux RND transporter periplasmic adaptor subunit</fullName>
    </submittedName>
</protein>
<dbReference type="Pfam" id="PF25967">
    <property type="entry name" value="RND-MFP_C"/>
    <property type="match status" value="1"/>
</dbReference>
<keyword evidence="3" id="KW-0813">Transport</keyword>
<dbReference type="InterPro" id="IPR058624">
    <property type="entry name" value="MdtA-like_HH"/>
</dbReference>
<reference evidence="11 12" key="1">
    <citation type="submission" date="2020-06" db="EMBL/GenBank/DDBJ databases">
        <title>Description of novel acetic acid bacteria.</title>
        <authorList>
            <person name="Sombolestani A."/>
        </authorList>
    </citation>
    <scope>NUCLEOTIDE SEQUENCE [LARGE SCALE GENOMIC DNA]</scope>
    <source>
        <strain evidence="11 12">LMG 31431</strain>
    </source>
</reference>
<dbReference type="Pfam" id="PF25944">
    <property type="entry name" value="Beta-barrel_RND"/>
    <property type="match status" value="1"/>
</dbReference>
<dbReference type="PANTHER" id="PTHR30469:SF12">
    <property type="entry name" value="MULTIDRUG RESISTANCE PROTEIN MDTA"/>
    <property type="match status" value="1"/>
</dbReference>
<dbReference type="GO" id="GO:0030313">
    <property type="term" value="C:cell envelope"/>
    <property type="evidence" value="ECO:0007669"/>
    <property type="project" value="UniProtKB-SubCell"/>
</dbReference>
<evidence type="ECO:0000313" key="12">
    <source>
        <dbReference type="Proteomes" id="UP000534870"/>
    </source>
</evidence>
<dbReference type="RefSeq" id="WP_176641707.1">
    <property type="nucleotide sequence ID" value="NZ_JABXXP010000850.1"/>
</dbReference>
<dbReference type="AlphaFoldDB" id="A0A7Y7J0A3"/>
<evidence type="ECO:0000256" key="4">
    <source>
        <dbReference type="ARBA" id="ARBA00022475"/>
    </source>
</evidence>
<evidence type="ECO:0000256" key="6">
    <source>
        <dbReference type="ARBA" id="ARBA00023136"/>
    </source>
</evidence>
<keyword evidence="6" id="KW-0472">Membrane</keyword>
<dbReference type="GO" id="GO:1990281">
    <property type="term" value="C:efflux pump complex"/>
    <property type="evidence" value="ECO:0007669"/>
    <property type="project" value="TreeGrafter"/>
</dbReference>